<dbReference type="EMBL" id="CM042883">
    <property type="protein sequence ID" value="KAI4377415.1"/>
    <property type="molecule type" value="Genomic_DNA"/>
</dbReference>
<keyword evidence="2" id="KW-1185">Reference proteome</keyword>
<accession>A0ACB9REN5</accession>
<organism evidence="1 2">
    <name type="scientific">Melastoma candidum</name>
    <dbReference type="NCBI Taxonomy" id="119954"/>
    <lineage>
        <taxon>Eukaryota</taxon>
        <taxon>Viridiplantae</taxon>
        <taxon>Streptophyta</taxon>
        <taxon>Embryophyta</taxon>
        <taxon>Tracheophyta</taxon>
        <taxon>Spermatophyta</taxon>
        <taxon>Magnoliopsida</taxon>
        <taxon>eudicotyledons</taxon>
        <taxon>Gunneridae</taxon>
        <taxon>Pentapetalae</taxon>
        <taxon>rosids</taxon>
        <taxon>malvids</taxon>
        <taxon>Myrtales</taxon>
        <taxon>Melastomataceae</taxon>
        <taxon>Melastomatoideae</taxon>
        <taxon>Melastomateae</taxon>
        <taxon>Melastoma</taxon>
    </lineage>
</organism>
<sequence>MRLSGSPSLPDGLYNNLKLDAILVNNDGFGGKIPRSLGNSRASVINLTNKRFGGTIPRIGLFSQLKVLDASHNSLSGHLLNMLSCLSRKERS</sequence>
<evidence type="ECO:0000313" key="2">
    <source>
        <dbReference type="Proteomes" id="UP001057402"/>
    </source>
</evidence>
<comment type="caution">
    <text evidence="1">The sequence shown here is derived from an EMBL/GenBank/DDBJ whole genome shotgun (WGS) entry which is preliminary data.</text>
</comment>
<proteinExistence type="predicted"/>
<gene>
    <name evidence="1" type="ORF">MLD38_015043</name>
</gene>
<protein>
    <submittedName>
        <fullName evidence="1">Uncharacterized protein</fullName>
    </submittedName>
</protein>
<name>A0ACB9REN5_9MYRT</name>
<dbReference type="Proteomes" id="UP001057402">
    <property type="component" value="Chromosome 4"/>
</dbReference>
<evidence type="ECO:0000313" key="1">
    <source>
        <dbReference type="EMBL" id="KAI4377415.1"/>
    </source>
</evidence>
<reference evidence="2" key="1">
    <citation type="journal article" date="2023" name="Front. Plant Sci.">
        <title>Chromosomal-level genome assembly of Melastoma candidum provides insights into trichome evolution.</title>
        <authorList>
            <person name="Zhong Y."/>
            <person name="Wu W."/>
            <person name="Sun C."/>
            <person name="Zou P."/>
            <person name="Liu Y."/>
            <person name="Dai S."/>
            <person name="Zhou R."/>
        </authorList>
    </citation>
    <scope>NUCLEOTIDE SEQUENCE [LARGE SCALE GENOMIC DNA]</scope>
</reference>